<dbReference type="Pfam" id="PF13495">
    <property type="entry name" value="Phage_int_SAM_4"/>
    <property type="match status" value="1"/>
</dbReference>
<comment type="similarity">
    <text evidence="1">Belongs to the 'phage' integrase family.</text>
</comment>
<dbReference type="EMBL" id="CP036298">
    <property type="protein sequence ID" value="QDV22267.1"/>
    <property type="molecule type" value="Genomic_DNA"/>
</dbReference>
<dbReference type="EMBL" id="CP036298">
    <property type="protein sequence ID" value="QDV22899.1"/>
    <property type="molecule type" value="Genomic_DNA"/>
</dbReference>
<dbReference type="InterPro" id="IPR002104">
    <property type="entry name" value="Integrase_catalytic"/>
</dbReference>
<dbReference type="KEGG" id="ahel:Q31a_51310"/>
<gene>
    <name evidence="6" type="primary">xerD_1</name>
    <name evidence="7" type="synonym">xerD_3</name>
    <name evidence="8" type="synonym">xerD_6</name>
    <name evidence="6" type="ORF">Q31a_05510</name>
    <name evidence="7" type="ORF">Q31a_11920</name>
    <name evidence="8" type="ORF">Q31a_51310</name>
</gene>
<evidence type="ECO:0000259" key="5">
    <source>
        <dbReference type="PROSITE" id="PS51898"/>
    </source>
</evidence>
<dbReference type="PANTHER" id="PTHR30349">
    <property type="entry name" value="PHAGE INTEGRASE-RELATED"/>
    <property type="match status" value="1"/>
</dbReference>
<keyword evidence="2" id="KW-0229">DNA integration</keyword>
<dbReference type="Gene3D" id="1.10.443.10">
    <property type="entry name" value="Intergrase catalytic core"/>
    <property type="match status" value="1"/>
</dbReference>
<reference evidence="6 9" key="1">
    <citation type="submission" date="2019-02" db="EMBL/GenBank/DDBJ databases">
        <title>Deep-cultivation of Planctomycetes and their phenomic and genomic characterization uncovers novel biology.</title>
        <authorList>
            <person name="Wiegand S."/>
            <person name="Jogler M."/>
            <person name="Boedeker C."/>
            <person name="Pinto D."/>
            <person name="Vollmers J."/>
            <person name="Rivas-Marin E."/>
            <person name="Kohn T."/>
            <person name="Peeters S.H."/>
            <person name="Heuer A."/>
            <person name="Rast P."/>
            <person name="Oberbeckmann S."/>
            <person name="Bunk B."/>
            <person name="Jeske O."/>
            <person name="Meyerdierks A."/>
            <person name="Storesund J.E."/>
            <person name="Kallscheuer N."/>
            <person name="Luecker S."/>
            <person name="Lage O.M."/>
            <person name="Pohl T."/>
            <person name="Merkel B.J."/>
            <person name="Hornburger P."/>
            <person name="Mueller R.-W."/>
            <person name="Bruemmer F."/>
            <person name="Labrenz M."/>
            <person name="Spormann A.M."/>
            <person name="Op den Camp H."/>
            <person name="Overmann J."/>
            <person name="Amann R."/>
            <person name="Jetten M.S.M."/>
            <person name="Mascher T."/>
            <person name="Medema M.H."/>
            <person name="Devos D.P."/>
            <person name="Kaster A.-K."/>
            <person name="Ovreas L."/>
            <person name="Rohde M."/>
            <person name="Galperin M.Y."/>
            <person name="Jogler C."/>
        </authorList>
    </citation>
    <scope>NUCLEOTIDE SEQUENCE [LARGE SCALE GENOMIC DNA]</scope>
    <source>
        <strain evidence="6 9">Q31a</strain>
    </source>
</reference>
<dbReference type="SUPFAM" id="SSF56349">
    <property type="entry name" value="DNA breaking-rejoining enzymes"/>
    <property type="match status" value="1"/>
</dbReference>
<dbReference type="AlphaFoldDB" id="A0A518G0Y4"/>
<evidence type="ECO:0000313" key="8">
    <source>
        <dbReference type="EMBL" id="QDV26752.1"/>
    </source>
</evidence>
<dbReference type="Pfam" id="PF00589">
    <property type="entry name" value="Phage_integrase"/>
    <property type="match status" value="1"/>
</dbReference>
<dbReference type="InterPro" id="IPR050090">
    <property type="entry name" value="Tyrosine_recombinase_XerCD"/>
</dbReference>
<evidence type="ECO:0000313" key="6">
    <source>
        <dbReference type="EMBL" id="QDV22267.1"/>
    </source>
</evidence>
<evidence type="ECO:0000313" key="7">
    <source>
        <dbReference type="EMBL" id="QDV22899.1"/>
    </source>
</evidence>
<dbReference type="InterPro" id="IPR013762">
    <property type="entry name" value="Integrase-like_cat_sf"/>
</dbReference>
<keyword evidence="9" id="KW-1185">Reference proteome</keyword>
<dbReference type="InterPro" id="IPR004107">
    <property type="entry name" value="Integrase_SAM-like_N"/>
</dbReference>
<dbReference type="InterPro" id="IPR011010">
    <property type="entry name" value="DNA_brk_join_enz"/>
</dbReference>
<organism evidence="6 9">
    <name type="scientific">Aureliella helgolandensis</name>
    <dbReference type="NCBI Taxonomy" id="2527968"/>
    <lineage>
        <taxon>Bacteria</taxon>
        <taxon>Pseudomonadati</taxon>
        <taxon>Planctomycetota</taxon>
        <taxon>Planctomycetia</taxon>
        <taxon>Pirellulales</taxon>
        <taxon>Pirellulaceae</taxon>
        <taxon>Aureliella</taxon>
    </lineage>
</organism>
<keyword evidence="3" id="KW-0238">DNA-binding</keyword>
<proteinExistence type="inferred from homology"/>
<dbReference type="Proteomes" id="UP000318017">
    <property type="component" value="Chromosome"/>
</dbReference>
<dbReference type="OrthoDB" id="9801717at2"/>
<dbReference type="RefSeq" id="WP_145073538.1">
    <property type="nucleotide sequence ID" value="NZ_CP036298.1"/>
</dbReference>
<name>A0A518G0Y4_9BACT</name>
<dbReference type="EMBL" id="CP036298">
    <property type="protein sequence ID" value="QDV26752.1"/>
    <property type="molecule type" value="Genomic_DNA"/>
</dbReference>
<dbReference type="KEGG" id="ahel:Q31a_05510"/>
<evidence type="ECO:0000256" key="3">
    <source>
        <dbReference type="ARBA" id="ARBA00023125"/>
    </source>
</evidence>
<dbReference type="Gene3D" id="1.10.150.130">
    <property type="match status" value="1"/>
</dbReference>
<evidence type="ECO:0000313" key="9">
    <source>
        <dbReference type="Proteomes" id="UP000318017"/>
    </source>
</evidence>
<dbReference type="PANTHER" id="PTHR30349:SF64">
    <property type="entry name" value="PROPHAGE INTEGRASE INTD-RELATED"/>
    <property type="match status" value="1"/>
</dbReference>
<dbReference type="PROSITE" id="PS51898">
    <property type="entry name" value="TYR_RECOMBINASE"/>
    <property type="match status" value="1"/>
</dbReference>
<dbReference type="GO" id="GO:0006310">
    <property type="term" value="P:DNA recombination"/>
    <property type="evidence" value="ECO:0007669"/>
    <property type="project" value="UniProtKB-KW"/>
</dbReference>
<dbReference type="InterPro" id="IPR010998">
    <property type="entry name" value="Integrase_recombinase_N"/>
</dbReference>
<evidence type="ECO:0000256" key="2">
    <source>
        <dbReference type="ARBA" id="ARBA00022908"/>
    </source>
</evidence>
<feature type="domain" description="Tyr recombinase" evidence="5">
    <location>
        <begin position="106"/>
        <end position="279"/>
    </location>
</feature>
<dbReference type="GO" id="GO:0003677">
    <property type="term" value="F:DNA binding"/>
    <property type="evidence" value="ECO:0007669"/>
    <property type="project" value="UniProtKB-KW"/>
</dbReference>
<dbReference type="GO" id="GO:0015074">
    <property type="term" value="P:DNA integration"/>
    <property type="evidence" value="ECO:0007669"/>
    <property type="project" value="UniProtKB-KW"/>
</dbReference>
<evidence type="ECO:0000256" key="1">
    <source>
        <dbReference type="ARBA" id="ARBA00008857"/>
    </source>
</evidence>
<protein>
    <submittedName>
        <fullName evidence="6">Tyrosine recombinase XerD</fullName>
    </submittedName>
</protein>
<evidence type="ECO:0000256" key="4">
    <source>
        <dbReference type="ARBA" id="ARBA00023172"/>
    </source>
</evidence>
<accession>A0A518G0Y4</accession>
<dbReference type="KEGG" id="ahel:Q31a_11920"/>
<sequence>MPSSFRKHTLASIKRMAEDMLLRNMAIRTIDSYTFHVGRFSKHFGKLPEDLGPEEIREFQLWMIQVKKCSWSSFNQAVCGLRFLYTFTLPRPWVVKMIPFGNRPKKLPVVLGQEEVHRLIECVTVPKHRAVLLTLYSAGLRLSEATNLKLPDIDSERMQLRIIQAKGRKDRYVPLSPRLLAELREYWKINKPNQYIFPGKTNDVPLSGATIQKTCKMAAAQAHIKKIVTPHTLRHSFATGLLEAGVDLMAISKLLGHSSFTTTMIYLHCRREHLGSTPSPIDWLPARQCPRWIDPSLQAPSPSSTPASDPI</sequence>
<keyword evidence="4" id="KW-0233">DNA recombination</keyword>